<evidence type="ECO:0000313" key="3">
    <source>
        <dbReference type="Proteomes" id="UP000179786"/>
    </source>
</evidence>
<sequence>MKKLTAALALLLTFGAQAIEPIYVGGEQYSYTMDDFTPVYANGQVVGYDAAIPVGVDMYDDFIGDYPELIFDVSGDAVGTTDGSPMLMEMSVVCSGIDIGYDADVVINRRGRLLPARFSIYNRKKTNGECKELKLRVNKTGSSATNPAATIDVLNVNLIVFLNLNF</sequence>
<feature type="chain" id="PRO_5010203829" evidence="1">
    <location>
        <begin position="19"/>
        <end position="166"/>
    </location>
</feature>
<evidence type="ECO:0000256" key="1">
    <source>
        <dbReference type="SAM" id="SignalP"/>
    </source>
</evidence>
<dbReference type="Proteomes" id="UP000179786">
    <property type="component" value="Unassembled WGS sequence"/>
</dbReference>
<keyword evidence="3" id="KW-1185">Reference proteome</keyword>
<feature type="signal peptide" evidence="1">
    <location>
        <begin position="1"/>
        <end position="18"/>
    </location>
</feature>
<dbReference type="EMBL" id="MKJU01000003">
    <property type="protein sequence ID" value="OHU93222.1"/>
    <property type="molecule type" value="Genomic_DNA"/>
</dbReference>
<accession>A0A1S1N1Q4</accession>
<proteinExistence type="predicted"/>
<dbReference type="RefSeq" id="WP_070982790.1">
    <property type="nucleotide sequence ID" value="NZ_MKJU01000003.1"/>
</dbReference>
<dbReference type="OrthoDB" id="6288143at2"/>
<reference evidence="2 3" key="1">
    <citation type="submission" date="2016-09" db="EMBL/GenBank/DDBJ databases">
        <title>Pseudoalteromonas amylolytica sp. nov., isolated from the surface seawater.</title>
        <authorList>
            <person name="Wu Y.-H."/>
            <person name="Cheng H."/>
            <person name="Jin X.-B."/>
            <person name="Wang C.-S."/>
            <person name="Xu X.-W."/>
        </authorList>
    </citation>
    <scope>NUCLEOTIDE SEQUENCE [LARGE SCALE GENOMIC DNA]</scope>
    <source>
        <strain evidence="2 3">JW1</strain>
    </source>
</reference>
<dbReference type="AlphaFoldDB" id="A0A1S1N1Q4"/>
<gene>
    <name evidence="2" type="ORF">BET10_01900</name>
</gene>
<keyword evidence="1" id="KW-0732">Signal</keyword>
<protein>
    <submittedName>
        <fullName evidence="2">Uncharacterized protein</fullName>
    </submittedName>
</protein>
<organism evidence="2 3">
    <name type="scientific">Pseudoalteromonas amylolytica</name>
    <dbReference type="NCBI Taxonomy" id="1859457"/>
    <lineage>
        <taxon>Bacteria</taxon>
        <taxon>Pseudomonadati</taxon>
        <taxon>Pseudomonadota</taxon>
        <taxon>Gammaproteobacteria</taxon>
        <taxon>Alteromonadales</taxon>
        <taxon>Pseudoalteromonadaceae</taxon>
        <taxon>Pseudoalteromonas</taxon>
    </lineage>
</organism>
<name>A0A1S1N1Q4_9GAMM</name>
<evidence type="ECO:0000313" key="2">
    <source>
        <dbReference type="EMBL" id="OHU93222.1"/>
    </source>
</evidence>
<comment type="caution">
    <text evidence="2">The sequence shown here is derived from an EMBL/GenBank/DDBJ whole genome shotgun (WGS) entry which is preliminary data.</text>
</comment>
<dbReference type="STRING" id="1859457.BET10_01900"/>